<sequence length="60" mass="6921">MVLIGNTDWQNCIIIYDTTTINFELYFVLKLFNLSILFAPINKKLHNAKQGGRDLQGHLI</sequence>
<name>A0A3N6PBI8_9CYAN</name>
<keyword evidence="2" id="KW-1185">Reference proteome</keyword>
<dbReference type="Proteomes" id="UP000269154">
    <property type="component" value="Unassembled WGS sequence"/>
</dbReference>
<protein>
    <submittedName>
        <fullName evidence="1">Uncharacterized protein</fullName>
    </submittedName>
</protein>
<organism evidence="1 2">
    <name type="scientific">Okeania hirsuta</name>
    <dbReference type="NCBI Taxonomy" id="1458930"/>
    <lineage>
        <taxon>Bacteria</taxon>
        <taxon>Bacillati</taxon>
        <taxon>Cyanobacteriota</taxon>
        <taxon>Cyanophyceae</taxon>
        <taxon>Oscillatoriophycideae</taxon>
        <taxon>Oscillatoriales</taxon>
        <taxon>Microcoleaceae</taxon>
        <taxon>Okeania</taxon>
    </lineage>
</organism>
<proteinExistence type="predicted"/>
<gene>
    <name evidence="1" type="ORF">D5R40_08765</name>
</gene>
<dbReference type="AlphaFoldDB" id="A0A3N6PBI8"/>
<evidence type="ECO:0000313" key="2">
    <source>
        <dbReference type="Proteomes" id="UP000269154"/>
    </source>
</evidence>
<comment type="caution">
    <text evidence="1">The sequence shown here is derived from an EMBL/GenBank/DDBJ whole genome shotgun (WGS) entry which is preliminary data.</text>
</comment>
<evidence type="ECO:0000313" key="1">
    <source>
        <dbReference type="EMBL" id="RQH47503.1"/>
    </source>
</evidence>
<dbReference type="EMBL" id="RCBY01000035">
    <property type="protein sequence ID" value="RQH47503.1"/>
    <property type="molecule type" value="Genomic_DNA"/>
</dbReference>
<accession>A0A3N6PBI8</accession>
<reference evidence="1 2" key="1">
    <citation type="journal article" date="2018" name="ACS Chem. Biol.">
        <title>Ketoreductase domain dysfunction expands chemodiversity: malyngamide biosynthesis in the cyanobacterium Okeania hirsuta.</title>
        <authorList>
            <person name="Moss N.A."/>
            <person name="Leao T."/>
            <person name="Rankin M."/>
            <person name="McCullough T.M."/>
            <person name="Qu P."/>
            <person name="Korobeynikov A."/>
            <person name="Smith J.L."/>
            <person name="Gerwick L."/>
            <person name="Gerwick W.H."/>
        </authorList>
    </citation>
    <scope>NUCLEOTIDE SEQUENCE [LARGE SCALE GENOMIC DNA]</scope>
    <source>
        <strain evidence="1 2">PAB10Feb10-1</strain>
    </source>
</reference>